<evidence type="ECO:0000256" key="2">
    <source>
        <dbReference type="ARBA" id="ARBA00006275"/>
    </source>
</evidence>
<reference evidence="9 10" key="1">
    <citation type="submission" date="2020-08" db="EMBL/GenBank/DDBJ databases">
        <title>Genome public.</title>
        <authorList>
            <person name="Liu C."/>
            <person name="Sun Q."/>
        </authorList>
    </citation>
    <scope>NUCLEOTIDE SEQUENCE [LARGE SCALE GENOMIC DNA]</scope>
    <source>
        <strain evidence="9 10">New-7</strain>
    </source>
</reference>
<gene>
    <name evidence="9" type="ORF">H8S08_04445</name>
</gene>
<evidence type="ECO:0000313" key="9">
    <source>
        <dbReference type="EMBL" id="MBC5616269.1"/>
    </source>
</evidence>
<dbReference type="InterPro" id="IPR012944">
    <property type="entry name" value="SusD_RagB_dom"/>
</dbReference>
<name>A0ABR7CKT7_9BACT</name>
<dbReference type="InterPro" id="IPR033985">
    <property type="entry name" value="SusD-like_N"/>
</dbReference>
<accession>A0ABR7CKT7</accession>
<comment type="similarity">
    <text evidence="2">Belongs to the SusD family.</text>
</comment>
<dbReference type="Gene3D" id="1.25.40.390">
    <property type="match status" value="1"/>
</dbReference>
<keyword evidence="4" id="KW-0472">Membrane</keyword>
<feature type="signal peptide" evidence="6">
    <location>
        <begin position="1"/>
        <end position="23"/>
    </location>
</feature>
<dbReference type="PROSITE" id="PS51257">
    <property type="entry name" value="PROKAR_LIPOPROTEIN"/>
    <property type="match status" value="1"/>
</dbReference>
<dbReference type="InterPro" id="IPR011990">
    <property type="entry name" value="TPR-like_helical_dom_sf"/>
</dbReference>
<dbReference type="SUPFAM" id="SSF48452">
    <property type="entry name" value="TPR-like"/>
    <property type="match status" value="1"/>
</dbReference>
<protein>
    <submittedName>
        <fullName evidence="9">RagB/SusD family nutrient uptake outer membrane protein</fullName>
    </submittedName>
</protein>
<dbReference type="EMBL" id="JACOOK010000002">
    <property type="protein sequence ID" value="MBC5616269.1"/>
    <property type="molecule type" value="Genomic_DNA"/>
</dbReference>
<evidence type="ECO:0000259" key="8">
    <source>
        <dbReference type="Pfam" id="PF14322"/>
    </source>
</evidence>
<comment type="subcellular location">
    <subcellularLocation>
        <location evidence="1">Cell outer membrane</location>
    </subcellularLocation>
</comment>
<sequence length="649" mass="73905">MKVKYIFLSAIASVVALSSCSDALDMAPAGYIDMSTIWKDNDRVGAYLNAIYSGSYVTDKGIGQWYFTTNTPVAMSDDAWDADAEVETGLYSAQAYNGVASASNHPLLRSGNISWGNLYEGVRKCNIFLTHIDSATVTEEKNRARWKAEAYLLRAYFYAELIRYFGSMAPLIKTATAYTDDFEQYAIKSTYRELVESIIADCDSALAEPAVPWRITTGGESNRVTKALACALKSRYSLYAASPLNATNALDAMTWEEAYQINKEALASLRENSYELYKTCKNPSEYDVFATKGQVKWKKGSDAAAAMHEYFCSTLSYDANPNDKETIWQDRGARGDMWFINGIGFQGYYKCGLTPTQELVDQYENVKYNSSTALESYPVVDLALPYRDNTHLKPNFNPENTIFDQVSNPYGDRDPRFYVTVVYNECVRTAFWKNEEIDGRSGVHYVGNAIRSKTIWTNKEDDYTGIHSSRRQRTRTGYYLNKYLKPSEGENAGGSVKYKIFRLAEIILNTAECAINAGHIQEGMTLVNEIRDRAGMPAWPTSLTQDEALLYLKHERRVEMAMEDTRLDDMRRWQRPDGDMSDYQWPTAMEISWLGDDKEGKPMYTYTRKHIRNSPRRCYSNKWLWVPIPLSDQNRLETLTGHAWQNPGW</sequence>
<feature type="domain" description="SusD-like N-terminal" evidence="8">
    <location>
        <begin position="111"/>
        <end position="235"/>
    </location>
</feature>
<keyword evidence="5" id="KW-0998">Cell outer membrane</keyword>
<dbReference type="Pfam" id="PF14322">
    <property type="entry name" value="SusD-like_3"/>
    <property type="match status" value="1"/>
</dbReference>
<evidence type="ECO:0000256" key="6">
    <source>
        <dbReference type="SAM" id="SignalP"/>
    </source>
</evidence>
<keyword evidence="10" id="KW-1185">Reference proteome</keyword>
<evidence type="ECO:0000256" key="3">
    <source>
        <dbReference type="ARBA" id="ARBA00022729"/>
    </source>
</evidence>
<evidence type="ECO:0000259" key="7">
    <source>
        <dbReference type="Pfam" id="PF07980"/>
    </source>
</evidence>
<keyword evidence="3 6" id="KW-0732">Signal</keyword>
<proteinExistence type="inferred from homology"/>
<feature type="domain" description="RagB/SusD" evidence="7">
    <location>
        <begin position="325"/>
        <end position="649"/>
    </location>
</feature>
<dbReference type="Pfam" id="PF07980">
    <property type="entry name" value="SusD_RagB"/>
    <property type="match status" value="1"/>
</dbReference>
<dbReference type="RefSeq" id="WP_055202765.1">
    <property type="nucleotide sequence ID" value="NZ_JACOOK010000002.1"/>
</dbReference>
<evidence type="ECO:0000313" key="10">
    <source>
        <dbReference type="Proteomes" id="UP000636891"/>
    </source>
</evidence>
<feature type="chain" id="PRO_5045558657" evidence="6">
    <location>
        <begin position="24"/>
        <end position="649"/>
    </location>
</feature>
<evidence type="ECO:0000256" key="5">
    <source>
        <dbReference type="ARBA" id="ARBA00023237"/>
    </source>
</evidence>
<organism evidence="9 10">
    <name type="scientific">Alistipes hominis</name>
    <dbReference type="NCBI Taxonomy" id="2763015"/>
    <lineage>
        <taxon>Bacteria</taxon>
        <taxon>Pseudomonadati</taxon>
        <taxon>Bacteroidota</taxon>
        <taxon>Bacteroidia</taxon>
        <taxon>Bacteroidales</taxon>
        <taxon>Rikenellaceae</taxon>
        <taxon>Alistipes</taxon>
    </lineage>
</organism>
<comment type="caution">
    <text evidence="9">The sequence shown here is derived from an EMBL/GenBank/DDBJ whole genome shotgun (WGS) entry which is preliminary data.</text>
</comment>
<dbReference type="Proteomes" id="UP000636891">
    <property type="component" value="Unassembled WGS sequence"/>
</dbReference>
<evidence type="ECO:0000256" key="1">
    <source>
        <dbReference type="ARBA" id="ARBA00004442"/>
    </source>
</evidence>
<evidence type="ECO:0000256" key="4">
    <source>
        <dbReference type="ARBA" id="ARBA00023136"/>
    </source>
</evidence>